<dbReference type="InterPro" id="IPR007730">
    <property type="entry name" value="SPOR-like_dom"/>
</dbReference>
<evidence type="ECO:0000259" key="2">
    <source>
        <dbReference type="PROSITE" id="PS51724"/>
    </source>
</evidence>
<evidence type="ECO:0000313" key="3">
    <source>
        <dbReference type="EMBL" id="OGC33210.1"/>
    </source>
</evidence>
<proteinExistence type="predicted"/>
<dbReference type="InterPro" id="IPR036680">
    <property type="entry name" value="SPOR-like_sf"/>
</dbReference>
<feature type="domain" description="SPOR" evidence="2">
    <location>
        <begin position="114"/>
        <end position="189"/>
    </location>
</feature>
<evidence type="ECO:0000256" key="1">
    <source>
        <dbReference type="SAM" id="Phobius"/>
    </source>
</evidence>
<sequence>MEISNINHSEANRFPEKPNPIRAFFSFLKSGLLFVFLLVVIVASFWVSFKLGSRILFPAQQMPVNKIEVAIPETPPVIIALQKVAEENAPEQKQAKVICVNKTPVNKTSRSGVANTRAYYKVIAGVFKDRSNSVRLVNQLKEKGFATYLKQVGSSWLVQTGAFLQKAQAVNLQNMLKTKGFSAALVYEP</sequence>
<gene>
    <name evidence="3" type="ORF">A2462_07260</name>
</gene>
<reference evidence="3 4" key="1">
    <citation type="journal article" date="2016" name="Nat. Commun.">
        <title>Thousands of microbial genomes shed light on interconnected biogeochemical processes in an aquifer system.</title>
        <authorList>
            <person name="Anantharaman K."/>
            <person name="Brown C.T."/>
            <person name="Hug L.A."/>
            <person name="Sharon I."/>
            <person name="Castelle C.J."/>
            <person name="Probst A.J."/>
            <person name="Thomas B.C."/>
            <person name="Singh A."/>
            <person name="Wilkins M.J."/>
            <person name="Karaoz U."/>
            <person name="Brodie E.L."/>
            <person name="Williams K.H."/>
            <person name="Hubbard S.S."/>
            <person name="Banfield J.F."/>
        </authorList>
    </citation>
    <scope>NUCLEOTIDE SEQUENCE [LARGE SCALE GENOMIC DNA]</scope>
</reference>
<keyword evidence="1" id="KW-1133">Transmembrane helix</keyword>
<accession>A0A1F4TKZ5</accession>
<organism evidence="3 4">
    <name type="scientific">candidate division WOR-1 bacterium RIFOXYC2_FULL_41_25</name>
    <dbReference type="NCBI Taxonomy" id="1802586"/>
    <lineage>
        <taxon>Bacteria</taxon>
        <taxon>Bacillati</taxon>
        <taxon>Saganbacteria</taxon>
    </lineage>
</organism>
<keyword evidence="1" id="KW-0472">Membrane</keyword>
<comment type="caution">
    <text evidence="3">The sequence shown here is derived from an EMBL/GenBank/DDBJ whole genome shotgun (WGS) entry which is preliminary data.</text>
</comment>
<feature type="transmembrane region" description="Helical" evidence="1">
    <location>
        <begin position="23"/>
        <end position="47"/>
    </location>
</feature>
<name>A0A1F4TKZ5_UNCSA</name>
<dbReference type="SUPFAM" id="SSF110997">
    <property type="entry name" value="Sporulation related repeat"/>
    <property type="match status" value="1"/>
</dbReference>
<dbReference type="Gene3D" id="3.30.70.1070">
    <property type="entry name" value="Sporulation related repeat"/>
    <property type="match status" value="1"/>
</dbReference>
<keyword evidence="1" id="KW-0812">Transmembrane</keyword>
<protein>
    <recommendedName>
        <fullName evidence="2">SPOR domain-containing protein</fullName>
    </recommendedName>
</protein>
<dbReference type="Pfam" id="PF05036">
    <property type="entry name" value="SPOR"/>
    <property type="match status" value="1"/>
</dbReference>
<evidence type="ECO:0000313" key="4">
    <source>
        <dbReference type="Proteomes" id="UP000177309"/>
    </source>
</evidence>
<dbReference type="Proteomes" id="UP000177309">
    <property type="component" value="Unassembled WGS sequence"/>
</dbReference>
<dbReference type="GO" id="GO:0042834">
    <property type="term" value="F:peptidoglycan binding"/>
    <property type="evidence" value="ECO:0007669"/>
    <property type="project" value="InterPro"/>
</dbReference>
<dbReference type="PROSITE" id="PS51724">
    <property type="entry name" value="SPOR"/>
    <property type="match status" value="1"/>
</dbReference>
<dbReference type="EMBL" id="MEUI01000038">
    <property type="protein sequence ID" value="OGC33210.1"/>
    <property type="molecule type" value="Genomic_DNA"/>
</dbReference>
<dbReference type="AlphaFoldDB" id="A0A1F4TKZ5"/>